<evidence type="ECO:0000313" key="1">
    <source>
        <dbReference type="EMBL" id="XDQ49869.1"/>
    </source>
</evidence>
<sequence length="54" mass="5881">MAEVIGPLAARDAVGPADADEAAAKLRISRRQVYVLPGRWRGIPKVSPHRYLKG</sequence>
<protein>
    <recommendedName>
        <fullName evidence="2">DNA-binding protein</fullName>
    </recommendedName>
</protein>
<dbReference type="EMBL" id="CP163441">
    <property type="protein sequence ID" value="XDQ49869.1"/>
    <property type="molecule type" value="Genomic_DNA"/>
</dbReference>
<dbReference type="AlphaFoldDB" id="A0AB39R4N5"/>
<name>A0AB39R4N5_9ACTN</name>
<dbReference type="RefSeq" id="WP_369228398.1">
    <property type="nucleotide sequence ID" value="NZ_CP163441.1"/>
</dbReference>
<evidence type="ECO:0008006" key="2">
    <source>
        <dbReference type="Google" id="ProtNLM"/>
    </source>
</evidence>
<organism evidence="1">
    <name type="scientific">Streptomyces sp. R39</name>
    <dbReference type="NCBI Taxonomy" id="3238631"/>
    <lineage>
        <taxon>Bacteria</taxon>
        <taxon>Bacillati</taxon>
        <taxon>Actinomycetota</taxon>
        <taxon>Actinomycetes</taxon>
        <taxon>Kitasatosporales</taxon>
        <taxon>Streptomycetaceae</taxon>
        <taxon>Streptomyces</taxon>
    </lineage>
</organism>
<gene>
    <name evidence="1" type="ORF">AB5J52_35500</name>
</gene>
<reference evidence="1" key="1">
    <citation type="submission" date="2024-07" db="EMBL/GenBank/DDBJ databases">
        <authorList>
            <person name="Yu S.T."/>
        </authorList>
    </citation>
    <scope>NUCLEOTIDE SEQUENCE</scope>
    <source>
        <strain evidence="1">R39</strain>
    </source>
</reference>
<accession>A0AB39R4N5</accession>
<proteinExistence type="predicted"/>